<gene>
    <name evidence="3" type="ORF">J2I46_27670</name>
</gene>
<feature type="domain" description="PASTA" evidence="2">
    <location>
        <begin position="110"/>
        <end position="180"/>
    </location>
</feature>
<feature type="transmembrane region" description="Helical" evidence="1">
    <location>
        <begin position="12"/>
        <end position="35"/>
    </location>
</feature>
<dbReference type="CDD" id="cd06577">
    <property type="entry name" value="PASTA_pknB"/>
    <property type="match status" value="3"/>
</dbReference>
<keyword evidence="1" id="KW-0812">Transmembrane</keyword>
<sequence>MTKLSTRSRTDLYIHIGLVVAFTVVLVLTFFFVYLPFSTNHGQTITVPDLKHMSLDELENYLEDRDLRYEVSDCTFVAGGVPLTVFAQYPTPGSNVKEGRKIYLTIIKRMAPTVVMPNLVDQTSRTAELLLGSMGLVMGELTYEPDLGKNKVLRQYANGQEIKAGSPIAKGTKVDLVVGDGEGKVFFAAPDVVGLPFDEAATLIQGSGLRVGVRVPVDDPEQEVGTVTKQKPKAGERIRVGQTVDVWVVGPVSSDVDESQ</sequence>
<keyword evidence="1" id="KW-0472">Membrane</keyword>
<dbReference type="SMART" id="SM00740">
    <property type="entry name" value="PASTA"/>
    <property type="match status" value="3"/>
</dbReference>
<dbReference type="PROSITE" id="PS51178">
    <property type="entry name" value="PASTA"/>
    <property type="match status" value="3"/>
</dbReference>
<name>A0ABS3JSG6_9BACT</name>
<dbReference type="InterPro" id="IPR005543">
    <property type="entry name" value="PASTA_dom"/>
</dbReference>
<keyword evidence="4" id="KW-1185">Reference proteome</keyword>
<dbReference type="Gene3D" id="3.30.10.20">
    <property type="match status" value="3"/>
</dbReference>
<keyword evidence="1" id="KW-1133">Transmembrane helix</keyword>
<dbReference type="RefSeq" id="WP_207332345.1">
    <property type="nucleotide sequence ID" value="NZ_JAFMYW010000011.1"/>
</dbReference>
<organism evidence="3 4">
    <name type="scientific">Fibrella forsythiae</name>
    <dbReference type="NCBI Taxonomy" id="2817061"/>
    <lineage>
        <taxon>Bacteria</taxon>
        <taxon>Pseudomonadati</taxon>
        <taxon>Bacteroidota</taxon>
        <taxon>Cytophagia</taxon>
        <taxon>Cytophagales</taxon>
        <taxon>Spirosomataceae</taxon>
        <taxon>Fibrella</taxon>
    </lineage>
</organism>
<proteinExistence type="predicted"/>
<evidence type="ECO:0000256" key="1">
    <source>
        <dbReference type="SAM" id="Phobius"/>
    </source>
</evidence>
<dbReference type="EMBL" id="JAFMYW010000011">
    <property type="protein sequence ID" value="MBO0952393.1"/>
    <property type="molecule type" value="Genomic_DNA"/>
</dbReference>
<dbReference type="Proteomes" id="UP000664628">
    <property type="component" value="Unassembled WGS sequence"/>
</dbReference>
<evidence type="ECO:0000313" key="4">
    <source>
        <dbReference type="Proteomes" id="UP000664628"/>
    </source>
</evidence>
<dbReference type="SUPFAM" id="SSF54184">
    <property type="entry name" value="Penicillin-binding protein 2x (pbp-2x), c-terminal domain"/>
    <property type="match status" value="1"/>
</dbReference>
<evidence type="ECO:0000259" key="2">
    <source>
        <dbReference type="PROSITE" id="PS51178"/>
    </source>
</evidence>
<accession>A0ABS3JSG6</accession>
<feature type="domain" description="PASTA" evidence="2">
    <location>
        <begin position="183"/>
        <end position="250"/>
    </location>
</feature>
<feature type="domain" description="PASTA" evidence="2">
    <location>
        <begin position="42"/>
        <end position="108"/>
    </location>
</feature>
<comment type="caution">
    <text evidence="3">The sequence shown here is derived from an EMBL/GenBank/DDBJ whole genome shotgun (WGS) entry which is preliminary data.</text>
</comment>
<protein>
    <submittedName>
        <fullName evidence="3">PASTA domain-containing protein</fullName>
    </submittedName>
</protein>
<dbReference type="Pfam" id="PF03793">
    <property type="entry name" value="PASTA"/>
    <property type="match status" value="3"/>
</dbReference>
<evidence type="ECO:0000313" key="3">
    <source>
        <dbReference type="EMBL" id="MBO0952393.1"/>
    </source>
</evidence>
<reference evidence="3 4" key="1">
    <citation type="submission" date="2021-03" db="EMBL/GenBank/DDBJ databases">
        <title>Fibrella sp. HMF5405 genome sequencing and assembly.</title>
        <authorList>
            <person name="Kang H."/>
            <person name="Kim H."/>
            <person name="Bae S."/>
            <person name="Joh K."/>
        </authorList>
    </citation>
    <scope>NUCLEOTIDE SEQUENCE [LARGE SCALE GENOMIC DNA]</scope>
    <source>
        <strain evidence="3 4">HMF5405</strain>
    </source>
</reference>